<dbReference type="NCBIfam" id="TIGR00539">
    <property type="entry name" value="hemN_rel"/>
    <property type="match status" value="1"/>
</dbReference>
<dbReference type="SFLD" id="SFLDG01065">
    <property type="entry name" value="anaerobic_coproporphyrinogen-I"/>
    <property type="match status" value="1"/>
</dbReference>
<comment type="function">
    <text evidence="2">Probably acts as a heme chaperone, transferring heme to an unknown acceptor. Binds one molecule of heme per monomer, possibly covalently. Binds 1 [4Fe-4S] cluster. The cluster is coordinated with 3 cysteines and an exchangeable S-adenosyl-L-methionine.</text>
</comment>
<keyword evidence="2" id="KW-0963">Cytoplasm</keyword>
<keyword evidence="2" id="KW-0408">Iron</keyword>
<keyword evidence="2" id="KW-0949">S-adenosyl-L-methionine</keyword>
<protein>
    <recommendedName>
        <fullName evidence="2">Heme chaperone HemW</fullName>
    </recommendedName>
</protein>
<dbReference type="SMART" id="SM00729">
    <property type="entry name" value="Elp3"/>
    <property type="match status" value="1"/>
</dbReference>
<keyword evidence="5" id="KW-1185">Reference proteome</keyword>
<dbReference type="RefSeq" id="WP_013932239.1">
    <property type="nucleotide sequence ID" value="NC_015707.1"/>
</dbReference>
<dbReference type="Pfam" id="PF04055">
    <property type="entry name" value="Radical_SAM"/>
    <property type="match status" value="1"/>
</dbReference>
<dbReference type="InterPro" id="IPR006638">
    <property type="entry name" value="Elp3/MiaA/NifB-like_rSAM"/>
</dbReference>
<dbReference type="GO" id="GO:0006779">
    <property type="term" value="P:porphyrin-containing compound biosynthetic process"/>
    <property type="evidence" value="ECO:0007669"/>
    <property type="project" value="InterPro"/>
</dbReference>
<dbReference type="EMBL" id="CP002351">
    <property type="protein sequence ID" value="AEH51019.1"/>
    <property type="molecule type" value="Genomic_DNA"/>
</dbReference>
<evidence type="ECO:0000256" key="1">
    <source>
        <dbReference type="ARBA" id="ARBA00006100"/>
    </source>
</evidence>
<evidence type="ECO:0000256" key="2">
    <source>
        <dbReference type="RuleBase" id="RU364116"/>
    </source>
</evidence>
<dbReference type="InterPro" id="IPR004559">
    <property type="entry name" value="HemW-like"/>
</dbReference>
<feature type="domain" description="Radical SAM core" evidence="3">
    <location>
        <begin position="1"/>
        <end position="220"/>
    </location>
</feature>
<dbReference type="GO" id="GO:0051539">
    <property type="term" value="F:4 iron, 4 sulfur cluster binding"/>
    <property type="evidence" value="ECO:0007669"/>
    <property type="project" value="UniProtKB-UniRule"/>
</dbReference>
<dbReference type="GO" id="GO:0005737">
    <property type="term" value="C:cytoplasm"/>
    <property type="evidence" value="ECO:0007669"/>
    <property type="project" value="UniProtKB-SubCell"/>
</dbReference>
<comment type="subcellular location">
    <subcellularLocation>
        <location evidence="2">Cytoplasm</location>
    </subcellularLocation>
</comment>
<dbReference type="InterPro" id="IPR007197">
    <property type="entry name" value="rSAM"/>
</dbReference>
<dbReference type="InterPro" id="IPR034505">
    <property type="entry name" value="Coproporphyrinogen-III_oxidase"/>
</dbReference>
<dbReference type="KEGG" id="tta:Theth_0935"/>
<keyword evidence="2" id="KW-0349">Heme</keyword>
<dbReference type="SFLD" id="SFLDS00029">
    <property type="entry name" value="Radical_SAM"/>
    <property type="match status" value="1"/>
</dbReference>
<name>F7YYJ0_9THEM</name>
<dbReference type="SUPFAM" id="SSF102114">
    <property type="entry name" value="Radical SAM enzymes"/>
    <property type="match status" value="1"/>
</dbReference>
<dbReference type="InterPro" id="IPR058240">
    <property type="entry name" value="rSAM_sf"/>
</dbReference>
<keyword evidence="2" id="KW-0004">4Fe-4S</keyword>
<proteinExistence type="inferred from homology"/>
<organism evidence="4 5">
    <name type="scientific">Pseudothermotoga thermarum DSM 5069</name>
    <dbReference type="NCBI Taxonomy" id="688269"/>
    <lineage>
        <taxon>Bacteria</taxon>
        <taxon>Thermotogati</taxon>
        <taxon>Thermotogota</taxon>
        <taxon>Thermotogae</taxon>
        <taxon>Thermotogales</taxon>
        <taxon>Thermotogaceae</taxon>
        <taxon>Pseudothermotoga</taxon>
    </lineage>
</organism>
<reference evidence="4 5" key="1">
    <citation type="submission" date="2010-11" db="EMBL/GenBank/DDBJ databases">
        <title>The complete genome of Thermotoga thermarum DSM 5069.</title>
        <authorList>
            <consortium name="US DOE Joint Genome Institute (JGI-PGF)"/>
            <person name="Lucas S."/>
            <person name="Copeland A."/>
            <person name="Lapidus A."/>
            <person name="Bruce D."/>
            <person name="Goodwin L."/>
            <person name="Pitluck S."/>
            <person name="Kyrpides N."/>
            <person name="Mavromatis K."/>
            <person name="Ivanova N."/>
            <person name="Zeytun A."/>
            <person name="Brettin T."/>
            <person name="Detter J.C."/>
            <person name="Tapia R."/>
            <person name="Han C."/>
            <person name="Land M."/>
            <person name="Hauser L."/>
            <person name="Markowitz V."/>
            <person name="Cheng J.-F."/>
            <person name="Hugenholtz P."/>
            <person name="Woyke T."/>
            <person name="Wu D."/>
            <person name="Spring S."/>
            <person name="Schroeder M."/>
            <person name="Brambilla E."/>
            <person name="Klenk H.-P."/>
            <person name="Eisen J.A."/>
        </authorList>
    </citation>
    <scope>NUCLEOTIDE SEQUENCE [LARGE SCALE GENOMIC DNA]</scope>
    <source>
        <strain evidence="4 5">DSM 5069</strain>
    </source>
</reference>
<gene>
    <name evidence="4" type="ORF">Theth_0935</name>
</gene>
<sequence length="373" mass="43505">MQAFEYGLYIHVPFCKSRCTYCDFVSYTDFSLVKEYFEAVKIELEMWSKELEMPKVTSIYVGGGTPSDVDFEYLSEILLEVEKLFALDNPEITVEINPKCSFIEKLAESKVNRISVGLQAADDNVLKKVKRRHSVSDFKKTWEIVCKYFENTNVDFIVGLPAESDLTILNNIEIVRTYKPKHVAVYVLEKENDIRKTLEDEAVCERYERFLQALEEMGYVRYEISNFSLPGYECKHNMKYWKNENYVGVGVSAGGHIGFTRYVNTKDLKLYIKMMKAGKHPYEYYQQNDPFQEAKETIFMGLRIAEGVDLEKIKKLLPELNVRNLVEGLYDFVEFDEKHLRLSKKGMNQSGWVIGEIVRRLNDHRFGMGGDRR</sequence>
<dbReference type="eggNOG" id="COG0635">
    <property type="taxonomic scope" value="Bacteria"/>
</dbReference>
<evidence type="ECO:0000259" key="3">
    <source>
        <dbReference type="PROSITE" id="PS51918"/>
    </source>
</evidence>
<dbReference type="GO" id="GO:0004109">
    <property type="term" value="F:coproporphyrinogen oxidase activity"/>
    <property type="evidence" value="ECO:0007669"/>
    <property type="project" value="InterPro"/>
</dbReference>
<evidence type="ECO:0000313" key="5">
    <source>
        <dbReference type="Proteomes" id="UP000006804"/>
    </source>
</evidence>
<comment type="similarity">
    <text evidence="1">Belongs to the anaerobic coproporphyrinogen-III oxidase family. HemW subfamily.</text>
</comment>
<dbReference type="PROSITE" id="PS51918">
    <property type="entry name" value="RADICAL_SAM"/>
    <property type="match status" value="1"/>
</dbReference>
<dbReference type="AlphaFoldDB" id="F7YYJ0"/>
<evidence type="ECO:0000313" key="4">
    <source>
        <dbReference type="EMBL" id="AEH51019.1"/>
    </source>
</evidence>
<dbReference type="PANTHER" id="PTHR13932">
    <property type="entry name" value="COPROPORPHYRINIGEN III OXIDASE"/>
    <property type="match status" value="1"/>
</dbReference>
<dbReference type="STRING" id="688269.Theth_0935"/>
<keyword evidence="2" id="KW-0479">Metal-binding</keyword>
<keyword evidence="2" id="KW-0143">Chaperone</keyword>
<dbReference type="OrthoDB" id="9808022at2"/>
<dbReference type="HOGENOM" id="CLU_027579_2_2_0"/>
<dbReference type="Proteomes" id="UP000006804">
    <property type="component" value="Chromosome"/>
</dbReference>
<dbReference type="CDD" id="cd01335">
    <property type="entry name" value="Radical_SAM"/>
    <property type="match status" value="1"/>
</dbReference>
<dbReference type="PATRIC" id="fig|688269.3.peg.958"/>
<dbReference type="GO" id="GO:0046872">
    <property type="term" value="F:metal ion binding"/>
    <property type="evidence" value="ECO:0007669"/>
    <property type="project" value="UniProtKB-UniRule"/>
</dbReference>
<dbReference type="SFLD" id="SFLDF00562">
    <property type="entry name" value="HemN-like__clustered_with_heat"/>
    <property type="match status" value="1"/>
</dbReference>
<dbReference type="PANTHER" id="PTHR13932:SF5">
    <property type="entry name" value="RADICAL S-ADENOSYL METHIONINE DOMAIN-CONTAINING PROTEIN 1, MITOCHONDRIAL"/>
    <property type="match status" value="1"/>
</dbReference>
<keyword evidence="2" id="KW-0411">Iron-sulfur</keyword>
<dbReference type="InterPro" id="IPR023404">
    <property type="entry name" value="rSAM_horseshoe"/>
</dbReference>
<accession>F7YYJ0</accession>
<dbReference type="Gene3D" id="3.80.30.20">
    <property type="entry name" value="tm_1862 like domain"/>
    <property type="match status" value="1"/>
</dbReference>